<evidence type="ECO:0000256" key="1">
    <source>
        <dbReference type="ARBA" id="ARBA00023015"/>
    </source>
</evidence>
<feature type="domain" description="HTH lacI-type" evidence="4">
    <location>
        <begin position="12"/>
        <end position="65"/>
    </location>
</feature>
<dbReference type="CDD" id="cd01542">
    <property type="entry name" value="PBP1_TreR-like"/>
    <property type="match status" value="1"/>
</dbReference>
<proteinExistence type="predicted"/>
<dbReference type="InterPro" id="IPR001387">
    <property type="entry name" value="Cro/C1-type_HTH"/>
</dbReference>
<accession>A0A1K1NFA3</accession>
<keyword evidence="3" id="KW-0804">Transcription</keyword>
<protein>
    <submittedName>
        <fullName evidence="6">LacI family transcriptional regulator, sucrose operon repressor</fullName>
    </submittedName>
</protein>
<dbReference type="InterPro" id="IPR000843">
    <property type="entry name" value="HTH_LacI"/>
</dbReference>
<dbReference type="CDD" id="cd01392">
    <property type="entry name" value="HTH_LacI"/>
    <property type="match status" value="1"/>
</dbReference>
<evidence type="ECO:0000256" key="3">
    <source>
        <dbReference type="ARBA" id="ARBA00023163"/>
    </source>
</evidence>
<dbReference type="InterPro" id="IPR046335">
    <property type="entry name" value="LacI/GalR-like_sensor"/>
</dbReference>
<dbReference type="Pfam" id="PF00356">
    <property type="entry name" value="LacI"/>
    <property type="match status" value="1"/>
</dbReference>
<dbReference type="Pfam" id="PF13377">
    <property type="entry name" value="Peripla_BP_3"/>
    <property type="match status" value="1"/>
</dbReference>
<dbReference type="AlphaFoldDB" id="A0A1K1NFA3"/>
<dbReference type="PROSITE" id="PS00356">
    <property type="entry name" value="HTH_LACI_1"/>
    <property type="match status" value="1"/>
</dbReference>
<dbReference type="SUPFAM" id="SSF47413">
    <property type="entry name" value="lambda repressor-like DNA-binding domains"/>
    <property type="match status" value="1"/>
</dbReference>
<dbReference type="PRINTS" id="PR00036">
    <property type="entry name" value="HTHLACI"/>
</dbReference>
<evidence type="ECO:0000259" key="4">
    <source>
        <dbReference type="PROSITE" id="PS50932"/>
    </source>
</evidence>
<dbReference type="PROSITE" id="PS50932">
    <property type="entry name" value="HTH_LACI_2"/>
    <property type="match status" value="1"/>
</dbReference>
<dbReference type="PANTHER" id="PTHR30146">
    <property type="entry name" value="LACI-RELATED TRANSCRIPTIONAL REPRESSOR"/>
    <property type="match status" value="1"/>
</dbReference>
<keyword evidence="2" id="KW-0238">DNA-binding</keyword>
<dbReference type="GO" id="GO:0000976">
    <property type="term" value="F:transcription cis-regulatory region binding"/>
    <property type="evidence" value="ECO:0007669"/>
    <property type="project" value="TreeGrafter"/>
</dbReference>
<dbReference type="PANTHER" id="PTHR30146:SF154">
    <property type="entry name" value="TRANSCRIPTION REGULATOR, MEMBER OF GALR FAMILY"/>
    <property type="match status" value="1"/>
</dbReference>
<keyword evidence="7" id="KW-1185">Reference proteome</keyword>
<evidence type="ECO:0000313" key="7">
    <source>
        <dbReference type="Proteomes" id="UP000182958"/>
    </source>
</evidence>
<name>A0A1K1NFA3_SELRU</name>
<dbReference type="Proteomes" id="UP000182958">
    <property type="component" value="Unassembled WGS sequence"/>
</dbReference>
<dbReference type="SUPFAM" id="SSF53822">
    <property type="entry name" value="Periplasmic binding protein-like I"/>
    <property type="match status" value="1"/>
</dbReference>
<feature type="domain" description="HTH cro/C1-type" evidence="5">
    <location>
        <begin position="9"/>
        <end position="55"/>
    </location>
</feature>
<evidence type="ECO:0000259" key="5">
    <source>
        <dbReference type="PROSITE" id="PS50943"/>
    </source>
</evidence>
<dbReference type="InterPro" id="IPR010982">
    <property type="entry name" value="Lambda_DNA-bd_dom_sf"/>
</dbReference>
<reference evidence="7" key="1">
    <citation type="submission" date="2016-11" db="EMBL/GenBank/DDBJ databases">
        <authorList>
            <person name="Varghese N."/>
            <person name="Submissions S."/>
        </authorList>
    </citation>
    <scope>NUCLEOTIDE SEQUENCE [LARGE SCALE GENOMIC DNA]</scope>
    <source>
        <strain evidence="7">C3</strain>
    </source>
</reference>
<sequence length="353" mass="38875">MGKLGYYMEQKVTIKDVAELAGVSKSTVSRYLNNGYISVEKQVRVRKAIEETGFQSNFFAKRLKTRESKLIGIVLPRMDSVTVGKLLAGITRVLEPEGYQSILLVSQLSGEKELENMQKLQQQGVDAILVDSVGITPEHVRRAKEWSLPILYTGQQQAEVHCLKIDDAAAGHRMGVYLRQMGHKHAVFAGVTESDEAVGIERKAGFVAGFCEGRTDAQVDFVETGFDFLSAYNQAEEIRKLAPSVVVGATDNISLGILRYFHERGVHVPEDISVVGFGGYDVGAVVYPALTTVAFDYELMGMKAASYILNLLRGKGREETNLDMPLFFVERESVRDLNAAVDEPSLNAMPGMA</sequence>
<dbReference type="SMART" id="SM00354">
    <property type="entry name" value="HTH_LACI"/>
    <property type="match status" value="1"/>
</dbReference>
<keyword evidence="1" id="KW-0805">Transcription regulation</keyword>
<dbReference type="InterPro" id="IPR028082">
    <property type="entry name" value="Peripla_BP_I"/>
</dbReference>
<evidence type="ECO:0000313" key="6">
    <source>
        <dbReference type="EMBL" id="SFW34130.1"/>
    </source>
</evidence>
<dbReference type="PROSITE" id="PS50943">
    <property type="entry name" value="HTH_CROC1"/>
    <property type="match status" value="1"/>
</dbReference>
<gene>
    <name evidence="6" type="ORF">SAMN02910323_1337</name>
</gene>
<dbReference type="Gene3D" id="3.40.50.2300">
    <property type="match status" value="2"/>
</dbReference>
<dbReference type="GO" id="GO:0003700">
    <property type="term" value="F:DNA-binding transcription factor activity"/>
    <property type="evidence" value="ECO:0007669"/>
    <property type="project" value="TreeGrafter"/>
</dbReference>
<dbReference type="Gene3D" id="1.10.260.40">
    <property type="entry name" value="lambda repressor-like DNA-binding domains"/>
    <property type="match status" value="1"/>
</dbReference>
<evidence type="ECO:0000256" key="2">
    <source>
        <dbReference type="ARBA" id="ARBA00023125"/>
    </source>
</evidence>
<organism evidence="6 7">
    <name type="scientific">Selenomonas ruminantium</name>
    <dbReference type="NCBI Taxonomy" id="971"/>
    <lineage>
        <taxon>Bacteria</taxon>
        <taxon>Bacillati</taxon>
        <taxon>Bacillota</taxon>
        <taxon>Negativicutes</taxon>
        <taxon>Selenomonadales</taxon>
        <taxon>Selenomonadaceae</taxon>
        <taxon>Selenomonas</taxon>
    </lineage>
</organism>
<dbReference type="EMBL" id="FPJA01000006">
    <property type="protein sequence ID" value="SFW34130.1"/>
    <property type="molecule type" value="Genomic_DNA"/>
</dbReference>